<feature type="transmembrane region" description="Helical" evidence="8">
    <location>
        <begin position="483"/>
        <end position="509"/>
    </location>
</feature>
<keyword evidence="4 8" id="KW-0812">Transmembrane</keyword>
<protein>
    <recommendedName>
        <fullName evidence="9">Major facilitator superfamily (MFS) profile domain-containing protein</fullName>
    </recommendedName>
</protein>
<dbReference type="Proteomes" id="UP000777482">
    <property type="component" value="Unassembled WGS sequence"/>
</dbReference>
<dbReference type="CDD" id="cd17325">
    <property type="entry name" value="MFS_MdtG_SLC18_like"/>
    <property type="match status" value="1"/>
</dbReference>
<keyword evidence="3" id="KW-0813">Transport</keyword>
<evidence type="ECO:0000256" key="8">
    <source>
        <dbReference type="SAM" id="Phobius"/>
    </source>
</evidence>
<keyword evidence="6 8" id="KW-0472">Membrane</keyword>
<dbReference type="InterPro" id="IPR050930">
    <property type="entry name" value="MFS_Vesicular_Transporter"/>
</dbReference>
<evidence type="ECO:0000256" key="1">
    <source>
        <dbReference type="ARBA" id="ARBA00004141"/>
    </source>
</evidence>
<feature type="transmembrane region" description="Helical" evidence="8">
    <location>
        <begin position="392"/>
        <end position="410"/>
    </location>
</feature>
<feature type="transmembrane region" description="Helical" evidence="8">
    <location>
        <begin position="190"/>
        <end position="210"/>
    </location>
</feature>
<feature type="domain" description="Major facilitator superfamily (MFS) profile" evidence="9">
    <location>
        <begin position="325"/>
        <end position="543"/>
    </location>
</feature>
<dbReference type="GO" id="GO:0022857">
    <property type="term" value="F:transmembrane transporter activity"/>
    <property type="evidence" value="ECO:0007669"/>
    <property type="project" value="InterPro"/>
</dbReference>
<dbReference type="PANTHER" id="PTHR23506">
    <property type="entry name" value="GH10249P"/>
    <property type="match status" value="1"/>
</dbReference>
<evidence type="ECO:0000313" key="11">
    <source>
        <dbReference type="Proteomes" id="UP000777482"/>
    </source>
</evidence>
<evidence type="ECO:0000256" key="3">
    <source>
        <dbReference type="ARBA" id="ARBA00022448"/>
    </source>
</evidence>
<feature type="transmembrane region" description="Helical" evidence="8">
    <location>
        <begin position="160"/>
        <end position="184"/>
    </location>
</feature>
<evidence type="ECO:0000256" key="6">
    <source>
        <dbReference type="ARBA" id="ARBA00023136"/>
    </source>
</evidence>
<comment type="similarity">
    <text evidence="2">Belongs to the major facilitator superfamily. Vesicular transporter family.</text>
</comment>
<name>A0A9P6W302_RHOMI</name>
<dbReference type="AlphaFoldDB" id="A0A9P6W302"/>
<feature type="compositionally biased region" description="Basic and acidic residues" evidence="7">
    <location>
        <begin position="273"/>
        <end position="286"/>
    </location>
</feature>
<feature type="transmembrane region" description="Helical" evidence="8">
    <location>
        <begin position="416"/>
        <end position="442"/>
    </location>
</feature>
<dbReference type="InterPro" id="IPR020846">
    <property type="entry name" value="MFS_dom"/>
</dbReference>
<feature type="transmembrane region" description="Helical" evidence="8">
    <location>
        <begin position="326"/>
        <end position="343"/>
    </location>
</feature>
<feature type="transmembrane region" description="Helical" evidence="8">
    <location>
        <begin position="41"/>
        <end position="61"/>
    </location>
</feature>
<feature type="transmembrane region" description="Helical" evidence="8">
    <location>
        <begin position="111"/>
        <end position="128"/>
    </location>
</feature>
<dbReference type="OrthoDB" id="440553at2759"/>
<dbReference type="PRINTS" id="PR01035">
    <property type="entry name" value="TCRTETA"/>
</dbReference>
<dbReference type="GO" id="GO:0016020">
    <property type="term" value="C:membrane"/>
    <property type="evidence" value="ECO:0007669"/>
    <property type="project" value="UniProtKB-SubCell"/>
</dbReference>
<evidence type="ECO:0000256" key="4">
    <source>
        <dbReference type="ARBA" id="ARBA00022692"/>
    </source>
</evidence>
<accession>A0A9P6W302</accession>
<dbReference type="PANTHER" id="PTHR23506:SF23">
    <property type="entry name" value="GH10249P"/>
    <property type="match status" value="1"/>
</dbReference>
<dbReference type="InterPro" id="IPR011701">
    <property type="entry name" value="MFS"/>
</dbReference>
<gene>
    <name evidence="10" type="ORF">C6P46_003326</name>
</gene>
<evidence type="ECO:0000256" key="7">
    <source>
        <dbReference type="SAM" id="MobiDB-lite"/>
    </source>
</evidence>
<comment type="subcellular location">
    <subcellularLocation>
        <location evidence="1">Membrane</location>
        <topology evidence="1">Multi-pass membrane protein</topology>
    </subcellularLocation>
</comment>
<dbReference type="Pfam" id="PF07690">
    <property type="entry name" value="MFS_1"/>
    <property type="match status" value="1"/>
</dbReference>
<keyword evidence="5 8" id="KW-1133">Transmembrane helix</keyword>
<evidence type="ECO:0000259" key="9">
    <source>
        <dbReference type="PROSITE" id="PS50850"/>
    </source>
</evidence>
<feature type="transmembrane region" description="Helical" evidence="8">
    <location>
        <begin position="454"/>
        <end position="477"/>
    </location>
</feature>
<feature type="region of interest" description="Disordered" evidence="7">
    <location>
        <begin position="252"/>
        <end position="289"/>
    </location>
</feature>
<evidence type="ECO:0000256" key="2">
    <source>
        <dbReference type="ARBA" id="ARBA00006829"/>
    </source>
</evidence>
<evidence type="ECO:0000313" key="10">
    <source>
        <dbReference type="EMBL" id="KAG0662380.1"/>
    </source>
</evidence>
<feature type="transmembrane region" description="Helical" evidence="8">
    <location>
        <begin position="363"/>
        <end position="385"/>
    </location>
</feature>
<dbReference type="InterPro" id="IPR001958">
    <property type="entry name" value="Tet-R_TetA/multi-R_MdtG-like"/>
</dbReference>
<feature type="region of interest" description="Disordered" evidence="7">
    <location>
        <begin position="519"/>
        <end position="543"/>
    </location>
</feature>
<organism evidence="10 11">
    <name type="scientific">Rhodotorula mucilaginosa</name>
    <name type="common">Yeast</name>
    <name type="synonym">Rhodotorula rubra</name>
    <dbReference type="NCBI Taxonomy" id="5537"/>
    <lineage>
        <taxon>Eukaryota</taxon>
        <taxon>Fungi</taxon>
        <taxon>Dikarya</taxon>
        <taxon>Basidiomycota</taxon>
        <taxon>Pucciniomycotina</taxon>
        <taxon>Microbotryomycetes</taxon>
        <taxon>Sporidiobolales</taxon>
        <taxon>Sporidiobolaceae</taxon>
        <taxon>Rhodotorula</taxon>
    </lineage>
</organism>
<sequence>MLERVRALLGASRTAEDVRDDGPKSKYRRAPVLLRIRSSTWFIGLAVGFGVLVDLSSYSLAVPVIPFRLQALGYGDIGGKTGWLVSAYAGGLIVSSPVVAVVGAKYKNRQIPLFLGLLFMAGAVVLFMEAESYGFSGTVLWTIGLALITDSVSEERVGTVLGAVMIGFSCGQAIGPPVGGVLYARMGYRAPFVFSLILVGVDLILRLFIIEKHNAIKYIRAGHYIPNFEAPGYVDPHKTIDPTKTIDSQKTVIAPDAATNPREPVAAASSQTEVDKSASDPSDDSHATQLNKSAIDPSAESHAADLKAKIPSHWIGLWHMLQSPRAMTTMALTFLNGFIVGALQDTGMTLYLEEEYGLTSFGAGLVFLGFVVPTFFASPLAGWLVDRWGTKWIMAFGTFLCIPMYPLLIIKGPLALFIFFLAVIGVGVSAFITPTTVDLALVAARNPTITTAHVFSLFNLAFSVGSLIGPIVGGQIISGVGILRGWTAICILSAGLTVVILPAIVIWVGGPLHWRSWRKSPEETDAEEQSEEKTAVEPRPAQT</sequence>
<dbReference type="SUPFAM" id="SSF103473">
    <property type="entry name" value="MFS general substrate transporter"/>
    <property type="match status" value="1"/>
</dbReference>
<dbReference type="EMBL" id="PUHQ01000027">
    <property type="protein sequence ID" value="KAG0662380.1"/>
    <property type="molecule type" value="Genomic_DNA"/>
</dbReference>
<dbReference type="PROSITE" id="PS50850">
    <property type="entry name" value="MFS"/>
    <property type="match status" value="1"/>
</dbReference>
<feature type="transmembrane region" description="Helical" evidence="8">
    <location>
        <begin position="134"/>
        <end position="153"/>
    </location>
</feature>
<feature type="transmembrane region" description="Helical" evidence="8">
    <location>
        <begin position="81"/>
        <end position="104"/>
    </location>
</feature>
<keyword evidence="11" id="KW-1185">Reference proteome</keyword>
<proteinExistence type="inferred from homology"/>
<comment type="caution">
    <text evidence="10">The sequence shown here is derived from an EMBL/GenBank/DDBJ whole genome shotgun (WGS) entry which is preliminary data.</text>
</comment>
<evidence type="ECO:0000256" key="5">
    <source>
        <dbReference type="ARBA" id="ARBA00022989"/>
    </source>
</evidence>
<reference evidence="10 11" key="1">
    <citation type="submission" date="2020-11" db="EMBL/GenBank/DDBJ databases">
        <title>Kefir isolates.</title>
        <authorList>
            <person name="Marcisauskas S."/>
            <person name="Kim Y."/>
            <person name="Blasche S."/>
        </authorList>
    </citation>
    <scope>NUCLEOTIDE SEQUENCE [LARGE SCALE GENOMIC DNA]</scope>
    <source>
        <strain evidence="10 11">KR</strain>
    </source>
</reference>
<dbReference type="InterPro" id="IPR036259">
    <property type="entry name" value="MFS_trans_sf"/>
</dbReference>
<dbReference type="Gene3D" id="1.20.1250.20">
    <property type="entry name" value="MFS general substrate transporter like domains"/>
    <property type="match status" value="2"/>
</dbReference>